<evidence type="ECO:0000313" key="2">
    <source>
        <dbReference type="EMBL" id="GIF61261.1"/>
    </source>
</evidence>
<keyword evidence="1" id="KW-0732">Signal</keyword>
<comment type="caution">
    <text evidence="2">The sequence shown here is derived from an EMBL/GenBank/DDBJ whole genome shotgun (WGS) entry which is preliminary data.</text>
</comment>
<dbReference type="Proteomes" id="UP000624325">
    <property type="component" value="Unassembled WGS sequence"/>
</dbReference>
<organism evidence="2 3">
    <name type="scientific">Asanoa iriomotensis</name>
    <dbReference type="NCBI Taxonomy" id="234613"/>
    <lineage>
        <taxon>Bacteria</taxon>
        <taxon>Bacillati</taxon>
        <taxon>Actinomycetota</taxon>
        <taxon>Actinomycetes</taxon>
        <taxon>Micromonosporales</taxon>
        <taxon>Micromonosporaceae</taxon>
        <taxon>Asanoa</taxon>
    </lineage>
</organism>
<feature type="signal peptide" evidence="1">
    <location>
        <begin position="1"/>
        <end position="21"/>
    </location>
</feature>
<proteinExistence type="predicted"/>
<evidence type="ECO:0000313" key="3">
    <source>
        <dbReference type="Proteomes" id="UP000624325"/>
    </source>
</evidence>
<dbReference type="EMBL" id="BONC01000096">
    <property type="protein sequence ID" value="GIF61261.1"/>
    <property type="molecule type" value="Genomic_DNA"/>
</dbReference>
<reference evidence="2 3" key="1">
    <citation type="submission" date="2021-01" db="EMBL/GenBank/DDBJ databases">
        <title>Whole genome shotgun sequence of Asanoa iriomotensis NBRC 100142.</title>
        <authorList>
            <person name="Komaki H."/>
            <person name="Tamura T."/>
        </authorList>
    </citation>
    <scope>NUCLEOTIDE SEQUENCE [LARGE SCALE GENOMIC DNA]</scope>
    <source>
        <strain evidence="2 3">NBRC 100142</strain>
    </source>
</reference>
<evidence type="ECO:0008006" key="4">
    <source>
        <dbReference type="Google" id="ProtNLM"/>
    </source>
</evidence>
<gene>
    <name evidence="2" type="ORF">Air01nite_73560</name>
</gene>
<sequence>MKLRILFVALLVTVTALTGGAARGPVGPDVGWPTQACVKGTMEPMELEFQLRLTGDLSCGMANPPGRWGIARFIPGLAFGEVAELYDYAPFAPTTYSLTKSVPWNGTGYLCLVSDPNTRLACVSVKAQSWVIVSTAVVPVDHPGVSLPIVHSPRGVEPPTCGTCW</sequence>
<name>A0ABQ4CEQ8_9ACTN</name>
<evidence type="ECO:0000256" key="1">
    <source>
        <dbReference type="SAM" id="SignalP"/>
    </source>
</evidence>
<protein>
    <recommendedName>
        <fullName evidence="4">Secreted protein</fullName>
    </recommendedName>
</protein>
<dbReference type="RefSeq" id="WP_203708076.1">
    <property type="nucleotide sequence ID" value="NZ_BAAALU010000009.1"/>
</dbReference>
<accession>A0ABQ4CEQ8</accession>
<keyword evidence="3" id="KW-1185">Reference proteome</keyword>
<feature type="chain" id="PRO_5045866664" description="Secreted protein" evidence="1">
    <location>
        <begin position="22"/>
        <end position="165"/>
    </location>
</feature>